<organism evidence="7">
    <name type="scientific">marine sediment metagenome</name>
    <dbReference type="NCBI Taxonomy" id="412755"/>
    <lineage>
        <taxon>unclassified sequences</taxon>
        <taxon>metagenomes</taxon>
        <taxon>ecological metagenomes</taxon>
    </lineage>
</organism>
<gene>
    <name evidence="7" type="ORF">LCGC14_0296510</name>
</gene>
<name>A0A0F9TRN5_9ZZZZ</name>
<feature type="transmembrane region" description="Helical" evidence="6">
    <location>
        <begin position="12"/>
        <end position="33"/>
    </location>
</feature>
<dbReference type="AlphaFoldDB" id="A0A0F9TRN5"/>
<feature type="transmembrane region" description="Helical" evidence="6">
    <location>
        <begin position="45"/>
        <end position="62"/>
    </location>
</feature>
<dbReference type="InterPro" id="IPR050833">
    <property type="entry name" value="Poly_Biosynth_Transport"/>
</dbReference>
<proteinExistence type="predicted"/>
<evidence type="ECO:0000313" key="7">
    <source>
        <dbReference type="EMBL" id="KKN83715.1"/>
    </source>
</evidence>
<keyword evidence="2" id="KW-1003">Cell membrane</keyword>
<protein>
    <submittedName>
        <fullName evidence="7">Uncharacterized protein</fullName>
    </submittedName>
</protein>
<feature type="transmembrane region" description="Helical" evidence="6">
    <location>
        <begin position="224"/>
        <end position="252"/>
    </location>
</feature>
<dbReference type="GO" id="GO:0005886">
    <property type="term" value="C:plasma membrane"/>
    <property type="evidence" value="ECO:0007669"/>
    <property type="project" value="UniProtKB-SubCell"/>
</dbReference>
<dbReference type="EMBL" id="LAZR01000181">
    <property type="protein sequence ID" value="KKN83715.1"/>
    <property type="molecule type" value="Genomic_DNA"/>
</dbReference>
<feature type="transmembrane region" description="Helical" evidence="6">
    <location>
        <begin position="396"/>
        <end position="415"/>
    </location>
</feature>
<keyword evidence="5 6" id="KW-0472">Membrane</keyword>
<keyword evidence="4 6" id="KW-1133">Transmembrane helix</keyword>
<evidence type="ECO:0000256" key="5">
    <source>
        <dbReference type="ARBA" id="ARBA00023136"/>
    </source>
</evidence>
<feature type="transmembrane region" description="Helical" evidence="6">
    <location>
        <begin position="120"/>
        <end position="142"/>
    </location>
</feature>
<evidence type="ECO:0000256" key="6">
    <source>
        <dbReference type="SAM" id="Phobius"/>
    </source>
</evidence>
<feature type="transmembrane region" description="Helical" evidence="6">
    <location>
        <begin position="258"/>
        <end position="283"/>
    </location>
</feature>
<comment type="caution">
    <text evidence="7">The sequence shown here is derived from an EMBL/GenBank/DDBJ whole genome shotgun (WGS) entry which is preliminary data.</text>
</comment>
<dbReference type="PANTHER" id="PTHR30250:SF11">
    <property type="entry name" value="O-ANTIGEN TRANSPORTER-RELATED"/>
    <property type="match status" value="1"/>
</dbReference>
<feature type="transmembrane region" description="Helical" evidence="6">
    <location>
        <begin position="181"/>
        <end position="204"/>
    </location>
</feature>
<evidence type="ECO:0000256" key="3">
    <source>
        <dbReference type="ARBA" id="ARBA00022692"/>
    </source>
</evidence>
<sequence length="450" mass="51171">MINIKSIYKNKSFAAIFSKVTSAFFTFLFLFFITKSISTHEAGVFLYSYSIMMVLVQLARAGTDNVIIKQLTKYKCVFFYKYIMLKISFIVILISLFLSFSLIVIIYFGGFPIYNNISSIKIILIFLVVSLLFSFMQVLASYFQSQLLIYSQYWSLGIGVSFAGCISCLITYYYKLDVLKLSLIFLLMCSLVMLTSIVTFFKYIKSIPIYDKKHRIKKLDSIGILKYTIPFSSIALIMIIIQQGGALLSGFWLNEEQLALISVAFRISTLVGFLFVAFCALLAPRISSHFEDGNISDIHDKSIKQVAISNLFSISLFIFFIFFGDLVLNLFGERYVASYPELLIFSFCWVIRSYVGPVGTILTMTNHLKELRKNLYFSALVILISSIILIPKYGSLGAAISSLVGSVTMCLANSISVKKELNISFYNFKSLKNQIYYLIKVFKLKIEDNL</sequence>
<evidence type="ECO:0000256" key="4">
    <source>
        <dbReference type="ARBA" id="ARBA00022989"/>
    </source>
</evidence>
<reference evidence="7" key="1">
    <citation type="journal article" date="2015" name="Nature">
        <title>Complex archaea that bridge the gap between prokaryotes and eukaryotes.</title>
        <authorList>
            <person name="Spang A."/>
            <person name="Saw J.H."/>
            <person name="Jorgensen S.L."/>
            <person name="Zaremba-Niedzwiedzka K."/>
            <person name="Martijn J."/>
            <person name="Lind A.E."/>
            <person name="van Eijk R."/>
            <person name="Schleper C."/>
            <person name="Guy L."/>
            <person name="Ettema T.J."/>
        </authorList>
    </citation>
    <scope>NUCLEOTIDE SEQUENCE</scope>
</reference>
<accession>A0A0F9TRN5</accession>
<feature type="transmembrane region" description="Helical" evidence="6">
    <location>
        <begin position="311"/>
        <end position="331"/>
    </location>
</feature>
<feature type="transmembrane region" description="Helical" evidence="6">
    <location>
        <begin position="343"/>
        <end position="362"/>
    </location>
</feature>
<keyword evidence="3 6" id="KW-0812">Transmembrane</keyword>
<feature type="transmembrane region" description="Helical" evidence="6">
    <location>
        <begin position="154"/>
        <end position="175"/>
    </location>
</feature>
<evidence type="ECO:0000256" key="1">
    <source>
        <dbReference type="ARBA" id="ARBA00004651"/>
    </source>
</evidence>
<evidence type="ECO:0000256" key="2">
    <source>
        <dbReference type="ARBA" id="ARBA00022475"/>
    </source>
</evidence>
<dbReference type="PANTHER" id="PTHR30250">
    <property type="entry name" value="PST FAMILY PREDICTED COLANIC ACID TRANSPORTER"/>
    <property type="match status" value="1"/>
</dbReference>
<feature type="transmembrane region" description="Helical" evidence="6">
    <location>
        <begin position="374"/>
        <end position="390"/>
    </location>
</feature>
<feature type="transmembrane region" description="Helical" evidence="6">
    <location>
        <begin position="83"/>
        <end position="108"/>
    </location>
</feature>
<comment type="subcellular location">
    <subcellularLocation>
        <location evidence="1">Cell membrane</location>
        <topology evidence="1">Multi-pass membrane protein</topology>
    </subcellularLocation>
</comment>